<evidence type="ECO:0000313" key="3">
    <source>
        <dbReference type="Proteomes" id="UP000231183"/>
    </source>
</evidence>
<evidence type="ECO:0000259" key="1">
    <source>
        <dbReference type="Pfam" id="PF02900"/>
    </source>
</evidence>
<dbReference type="GO" id="GO:0008198">
    <property type="term" value="F:ferrous iron binding"/>
    <property type="evidence" value="ECO:0007669"/>
    <property type="project" value="InterPro"/>
</dbReference>
<dbReference type="GO" id="GO:0016702">
    <property type="term" value="F:oxidoreductase activity, acting on single donors with incorporation of molecular oxygen, incorporation of two atoms of oxygen"/>
    <property type="evidence" value="ECO:0007669"/>
    <property type="project" value="UniProtKB-ARBA"/>
</dbReference>
<dbReference type="Pfam" id="PF02900">
    <property type="entry name" value="LigB"/>
    <property type="match status" value="1"/>
</dbReference>
<feature type="domain" description="Extradiol ring-cleavage dioxygenase class III enzyme subunit B" evidence="1">
    <location>
        <begin position="7"/>
        <end position="256"/>
    </location>
</feature>
<dbReference type="EMBL" id="PFBX01000005">
    <property type="protein sequence ID" value="PIT87830.1"/>
    <property type="molecule type" value="Genomic_DNA"/>
</dbReference>
<reference evidence="3" key="1">
    <citation type="submission" date="2017-09" db="EMBL/GenBank/DDBJ databases">
        <title>Depth-based differentiation of microbial function through sediment-hosted aquifers and enrichment of novel symbionts in the deep terrestrial subsurface.</title>
        <authorList>
            <person name="Probst A.J."/>
            <person name="Ladd B."/>
            <person name="Jarett J.K."/>
            <person name="Geller-Mcgrath D.E."/>
            <person name="Sieber C.M.K."/>
            <person name="Emerson J.B."/>
            <person name="Anantharaman K."/>
            <person name="Thomas B.C."/>
            <person name="Malmstrom R."/>
            <person name="Stieglmeier M."/>
            <person name="Klingl A."/>
            <person name="Woyke T."/>
            <person name="Ryan C.M."/>
            <person name="Banfield J.F."/>
        </authorList>
    </citation>
    <scope>NUCLEOTIDE SEQUENCE [LARGE SCALE GENOMIC DNA]</scope>
</reference>
<dbReference type="Gene3D" id="3.40.830.10">
    <property type="entry name" value="LigB-like"/>
    <property type="match status" value="1"/>
</dbReference>
<comment type="caution">
    <text evidence="2">The sequence shown here is derived from an EMBL/GenBank/DDBJ whole genome shotgun (WGS) entry which is preliminary data.</text>
</comment>
<dbReference type="AlphaFoldDB" id="A0A2M6W526"/>
<evidence type="ECO:0000313" key="2">
    <source>
        <dbReference type="EMBL" id="PIT87830.1"/>
    </source>
</evidence>
<accession>A0A2M6W526</accession>
<sequence>MSLVFVAITPHPPLLIPSIGKKNLVKVEKTKKALESLQEDLYLSHPDILIVISPHGSYFNDAFTINMNPVYYSDLKEFGDITTKLEFKGEMNLSSYIRESGKENNFSVAMISEPKLDHGSIVPLYYLTPHLEKCAILPMGFCGLDWKTHVDFGYMIKNDIANIDKRVAVIASGDLSHALQTDAPAGYNQAGEEFDKKIRQLLENKNTAGMLQLDPQFVADAAECGFRSFLILMGILRNMDFTYKEYNYEAPFGVGYLTANFVF</sequence>
<dbReference type="Proteomes" id="UP000231183">
    <property type="component" value="Unassembled WGS sequence"/>
</dbReference>
<proteinExistence type="predicted"/>
<dbReference type="CDD" id="cd07951">
    <property type="entry name" value="ED_3B_N_AMMECR1"/>
    <property type="match status" value="1"/>
</dbReference>
<name>A0A2M6W526_9BACT</name>
<dbReference type="SUPFAM" id="SSF53213">
    <property type="entry name" value="LigB-like"/>
    <property type="match status" value="1"/>
</dbReference>
<organism evidence="2 3">
    <name type="scientific">Candidatus Magasanikbacteria bacterium CG10_big_fil_rev_8_21_14_0_10_40_10</name>
    <dbReference type="NCBI Taxonomy" id="1974648"/>
    <lineage>
        <taxon>Bacteria</taxon>
        <taxon>Candidatus Magasanikiibacteriota</taxon>
    </lineage>
</organism>
<gene>
    <name evidence="2" type="ORF">COU31_00675</name>
</gene>
<dbReference type="InterPro" id="IPR004183">
    <property type="entry name" value="Xdiol_dOase_suB"/>
</dbReference>
<protein>
    <recommendedName>
        <fullName evidence="1">Extradiol ring-cleavage dioxygenase class III enzyme subunit B domain-containing protein</fullName>
    </recommendedName>
</protein>